<keyword evidence="5" id="KW-0460">Magnesium</keyword>
<keyword evidence="3" id="KW-0813">Transport</keyword>
<dbReference type="GO" id="GO:0009678">
    <property type="term" value="F:diphosphate hydrolysis-driven proton transmembrane transporter activity"/>
    <property type="evidence" value="ECO:0007669"/>
    <property type="project" value="UniProtKB-EC"/>
</dbReference>
<sequence>MRNNIYANAKTTLEARKGAVMGFLLVANGLLVLYIAINLFKPDHGDDWGSIAGICGNYATPSYAALIVASISSIGVNHDLITMCILSWSAQWVSLFTCLQHI</sequence>
<dbReference type="Proteomes" id="UP001279734">
    <property type="component" value="Unassembled WGS sequence"/>
</dbReference>
<organism evidence="11 12">
    <name type="scientific">Nepenthes gracilis</name>
    <name type="common">Slender pitcher plant</name>
    <dbReference type="NCBI Taxonomy" id="150966"/>
    <lineage>
        <taxon>Eukaryota</taxon>
        <taxon>Viridiplantae</taxon>
        <taxon>Streptophyta</taxon>
        <taxon>Embryophyta</taxon>
        <taxon>Tracheophyta</taxon>
        <taxon>Spermatophyta</taxon>
        <taxon>Magnoliopsida</taxon>
        <taxon>eudicotyledons</taxon>
        <taxon>Gunneridae</taxon>
        <taxon>Pentapetalae</taxon>
        <taxon>Caryophyllales</taxon>
        <taxon>Nepenthaceae</taxon>
        <taxon>Nepenthes</taxon>
    </lineage>
</organism>
<dbReference type="GO" id="GO:0012505">
    <property type="term" value="C:endomembrane system"/>
    <property type="evidence" value="ECO:0007669"/>
    <property type="project" value="UniProtKB-SubCell"/>
</dbReference>
<evidence type="ECO:0000313" key="11">
    <source>
        <dbReference type="EMBL" id="GMH29831.1"/>
    </source>
</evidence>
<dbReference type="PANTHER" id="PTHR31998">
    <property type="entry name" value="K(+)-INSENSITIVE PYROPHOSPHATE-ENERGIZED PROTON PUMP"/>
    <property type="match status" value="1"/>
</dbReference>
<evidence type="ECO:0000256" key="5">
    <source>
        <dbReference type="ARBA" id="ARBA00022842"/>
    </source>
</evidence>
<keyword evidence="4 10" id="KW-0812">Transmembrane</keyword>
<keyword evidence="12" id="KW-1185">Reference proteome</keyword>
<evidence type="ECO:0000256" key="6">
    <source>
        <dbReference type="ARBA" id="ARBA00022967"/>
    </source>
</evidence>
<dbReference type="GO" id="GO:0004427">
    <property type="term" value="F:inorganic diphosphate phosphatase activity"/>
    <property type="evidence" value="ECO:0007669"/>
    <property type="project" value="InterPro"/>
</dbReference>
<keyword evidence="6" id="KW-1278">Translocase</keyword>
<reference evidence="11" key="1">
    <citation type="submission" date="2023-05" db="EMBL/GenBank/DDBJ databases">
        <title>Nepenthes gracilis genome sequencing.</title>
        <authorList>
            <person name="Fukushima K."/>
        </authorList>
    </citation>
    <scope>NUCLEOTIDE SEQUENCE</scope>
    <source>
        <strain evidence="11">SING2019-196</strain>
    </source>
</reference>
<dbReference type="InterPro" id="IPR004131">
    <property type="entry name" value="PPase-energised_H-pump"/>
</dbReference>
<dbReference type="GO" id="GO:0016020">
    <property type="term" value="C:membrane"/>
    <property type="evidence" value="ECO:0007669"/>
    <property type="project" value="InterPro"/>
</dbReference>
<evidence type="ECO:0000313" key="12">
    <source>
        <dbReference type="Proteomes" id="UP001279734"/>
    </source>
</evidence>
<comment type="subcellular location">
    <subcellularLocation>
        <location evidence="1">Endomembrane system</location>
        <topology evidence="1">Multi-pass membrane protein</topology>
    </subcellularLocation>
</comment>
<gene>
    <name evidence="11" type="ORF">Nepgr_031674</name>
</gene>
<evidence type="ECO:0000256" key="7">
    <source>
        <dbReference type="ARBA" id="ARBA00022989"/>
    </source>
</evidence>
<evidence type="ECO:0000256" key="1">
    <source>
        <dbReference type="ARBA" id="ARBA00004127"/>
    </source>
</evidence>
<accession>A0AAD3TIK9</accession>
<evidence type="ECO:0000256" key="4">
    <source>
        <dbReference type="ARBA" id="ARBA00022692"/>
    </source>
</evidence>
<dbReference type="EMBL" id="BSYO01000037">
    <property type="protein sequence ID" value="GMH29831.1"/>
    <property type="molecule type" value="Genomic_DNA"/>
</dbReference>
<keyword evidence="9 10" id="KW-0472">Membrane</keyword>
<proteinExistence type="predicted"/>
<evidence type="ECO:0000256" key="3">
    <source>
        <dbReference type="ARBA" id="ARBA00022448"/>
    </source>
</evidence>
<dbReference type="AlphaFoldDB" id="A0AAD3TIK9"/>
<evidence type="ECO:0000256" key="2">
    <source>
        <dbReference type="ARBA" id="ARBA00013242"/>
    </source>
</evidence>
<keyword evidence="8" id="KW-0406">Ion transport</keyword>
<evidence type="ECO:0000256" key="10">
    <source>
        <dbReference type="SAM" id="Phobius"/>
    </source>
</evidence>
<protein>
    <recommendedName>
        <fullName evidence="2">H(+)-exporting diphosphatase</fullName>
        <ecNumber evidence="2">7.1.3.1</ecNumber>
    </recommendedName>
</protein>
<feature type="transmembrane region" description="Helical" evidence="10">
    <location>
        <begin position="20"/>
        <end position="40"/>
    </location>
</feature>
<evidence type="ECO:0000256" key="9">
    <source>
        <dbReference type="ARBA" id="ARBA00023136"/>
    </source>
</evidence>
<dbReference type="EC" id="7.1.3.1" evidence="2"/>
<keyword evidence="7 10" id="KW-1133">Transmembrane helix</keyword>
<evidence type="ECO:0000256" key="8">
    <source>
        <dbReference type="ARBA" id="ARBA00023065"/>
    </source>
</evidence>
<name>A0AAD3TIK9_NEPGR</name>
<comment type="caution">
    <text evidence="11">The sequence shown here is derived from an EMBL/GenBank/DDBJ whole genome shotgun (WGS) entry which is preliminary data.</text>
</comment>